<evidence type="ECO:0000256" key="4">
    <source>
        <dbReference type="SAM" id="MobiDB-lite"/>
    </source>
</evidence>
<proteinExistence type="inferred from homology"/>
<protein>
    <submittedName>
        <fullName evidence="6">Uncharacterized protein</fullName>
    </submittedName>
</protein>
<dbReference type="InterPro" id="IPR012677">
    <property type="entry name" value="Nucleotide-bd_a/b_plait_sf"/>
</dbReference>
<feature type="compositionally biased region" description="Polar residues" evidence="4">
    <location>
        <begin position="113"/>
        <end position="122"/>
    </location>
</feature>
<keyword evidence="2" id="KW-0689">Ribosomal protein</keyword>
<comment type="similarity">
    <text evidence="1">Belongs to the universal ribosomal protein uL23 family.</text>
</comment>
<sequence length="186" mass="20949">MAPKAKKEAPAPPKAEAKAKALKAKKAVLKDIVAPEAAQISSEERSQENKLDLYAIIKFPLTAESAMKKTEDNSTLVFIVDVKANKHQIKQATLERGPTYFRQGDPKRRRNSSCHSGTSQSSRSACVKRRGWFIERENVGPTNPRDCLRPFKWRAEPTDLPGFRRRTRTEHRNVAEAGARALRMLI</sequence>
<keyword evidence="3" id="KW-0687">Ribonucleoprotein</keyword>
<feature type="region of interest" description="Disordered" evidence="4">
    <location>
        <begin position="97"/>
        <end position="122"/>
    </location>
</feature>
<dbReference type="InterPro" id="IPR012678">
    <property type="entry name" value="Ribosomal_uL23/eL15/eS24_sf"/>
</dbReference>
<dbReference type="SUPFAM" id="SSF54189">
    <property type="entry name" value="Ribosomal proteins S24e, L23 and L15e"/>
    <property type="match status" value="1"/>
</dbReference>
<reference evidence="6 7" key="1">
    <citation type="submission" date="2019-04" db="EMBL/GenBank/DDBJ databases">
        <authorList>
            <person name="Alioto T."/>
            <person name="Alioto T."/>
        </authorList>
    </citation>
    <scope>NUCLEOTIDE SEQUENCE [LARGE SCALE GENOMIC DNA]</scope>
</reference>
<dbReference type="GO" id="GO:0022626">
    <property type="term" value="C:cytosolic ribosome"/>
    <property type="evidence" value="ECO:0007669"/>
    <property type="project" value="UniProtKB-ARBA"/>
</dbReference>
<evidence type="ECO:0000313" key="6">
    <source>
        <dbReference type="EMBL" id="VTJ59867.1"/>
    </source>
</evidence>
<accession>A0A5E4AR33</accession>
<dbReference type="Proteomes" id="UP000662637">
    <property type="component" value="Unassembled WGS sequence"/>
</dbReference>
<dbReference type="GO" id="GO:0003735">
    <property type="term" value="F:structural constituent of ribosome"/>
    <property type="evidence" value="ECO:0007669"/>
    <property type="project" value="InterPro"/>
</dbReference>
<keyword evidence="7" id="KW-1185">Reference proteome</keyword>
<dbReference type="EMBL" id="WJEC01000294">
    <property type="protein sequence ID" value="KAF7484216.1"/>
    <property type="molecule type" value="Genomic_DNA"/>
</dbReference>
<evidence type="ECO:0000313" key="5">
    <source>
        <dbReference type="EMBL" id="KAF7484216.1"/>
    </source>
</evidence>
<dbReference type="AlphaFoldDB" id="A0A5E4AR33"/>
<dbReference type="Gene3D" id="3.30.70.330">
    <property type="match status" value="1"/>
</dbReference>
<dbReference type="GO" id="GO:0006412">
    <property type="term" value="P:translation"/>
    <property type="evidence" value="ECO:0007669"/>
    <property type="project" value="InterPro"/>
</dbReference>
<name>A0A5E4AR33_MARMO</name>
<evidence type="ECO:0000256" key="3">
    <source>
        <dbReference type="ARBA" id="ARBA00023274"/>
    </source>
</evidence>
<gene>
    <name evidence="5" type="ORF">GHT09_004421</name>
    <name evidence="6" type="ORF">MONAX_5E045185</name>
</gene>
<evidence type="ECO:0000313" key="7">
    <source>
        <dbReference type="Proteomes" id="UP000335636"/>
    </source>
</evidence>
<organism evidence="6 7">
    <name type="scientific">Marmota monax</name>
    <name type="common">Woodchuck</name>
    <dbReference type="NCBI Taxonomy" id="9995"/>
    <lineage>
        <taxon>Eukaryota</taxon>
        <taxon>Metazoa</taxon>
        <taxon>Chordata</taxon>
        <taxon>Craniata</taxon>
        <taxon>Vertebrata</taxon>
        <taxon>Euteleostomi</taxon>
        <taxon>Mammalia</taxon>
        <taxon>Eutheria</taxon>
        <taxon>Euarchontoglires</taxon>
        <taxon>Glires</taxon>
        <taxon>Rodentia</taxon>
        <taxon>Sciuromorpha</taxon>
        <taxon>Sciuridae</taxon>
        <taxon>Xerinae</taxon>
        <taxon>Marmotini</taxon>
        <taxon>Marmota</taxon>
    </lineage>
</organism>
<evidence type="ECO:0000256" key="1">
    <source>
        <dbReference type="ARBA" id="ARBA00006700"/>
    </source>
</evidence>
<dbReference type="InterPro" id="IPR013025">
    <property type="entry name" value="Ribosomal_uL23-like"/>
</dbReference>
<dbReference type="GO" id="GO:0044391">
    <property type="term" value="C:ribosomal subunit"/>
    <property type="evidence" value="ECO:0007669"/>
    <property type="project" value="UniProtKB-ARBA"/>
</dbReference>
<reference evidence="5" key="2">
    <citation type="submission" date="2020-08" db="EMBL/GenBank/DDBJ databases">
        <authorList>
            <person name="Shumante A."/>
            <person name="Zimin A.V."/>
            <person name="Puiu D."/>
            <person name="Salzberg S.L."/>
        </authorList>
    </citation>
    <scope>NUCLEOTIDE SEQUENCE</scope>
    <source>
        <strain evidence="5">WC2-LM</strain>
        <tissue evidence="5">Liver</tissue>
    </source>
</reference>
<evidence type="ECO:0000256" key="2">
    <source>
        <dbReference type="ARBA" id="ARBA00022980"/>
    </source>
</evidence>
<dbReference type="EMBL" id="CABDUW010000131">
    <property type="protein sequence ID" value="VTJ59867.1"/>
    <property type="molecule type" value="Genomic_DNA"/>
</dbReference>
<dbReference type="Proteomes" id="UP000335636">
    <property type="component" value="Unassembled WGS sequence"/>
</dbReference>
<dbReference type="PANTHER" id="PTHR11620">
    <property type="entry name" value="60S RIBOSOMAL PROTEIN L23A"/>
    <property type="match status" value="1"/>
</dbReference>